<dbReference type="Proteomes" id="UP001489719">
    <property type="component" value="Unassembled WGS sequence"/>
</dbReference>
<gene>
    <name evidence="1" type="ORF">V1517DRAFT_32260</name>
</gene>
<evidence type="ECO:0000313" key="1">
    <source>
        <dbReference type="EMBL" id="KAK9319729.1"/>
    </source>
</evidence>
<accession>A0ACC3TEY7</accession>
<evidence type="ECO:0000313" key="2">
    <source>
        <dbReference type="Proteomes" id="UP001489719"/>
    </source>
</evidence>
<name>A0ACC3TEY7_9ASCO</name>
<sequence length="500" mass="55295">MMISLKSTKRVLPPGNSSPTEVRNGSSRLLYGLSAFISIGALLFGYDQGVMGVIVADSRWLHLMQPRNSWVTGAVVSLYDIGCFIGAFSTGFLSDSLGRERLISFATIIFTIGAIIQAASFSVAQMAVGRVILGYGVGACAAGVPLYLSEIAPAKLRGRLIGIEQMVLNFGEMVAFWANYGLSYLSSNDWWRIPIAIQILPAIILGVGCFFLVMPSPRWLAMQDRRDEAYEALIRLHGTDQAIIEMDMLNQTLDAEKLQGSKSWADMFKSPYVRLTFLAMMLQSFQQITGTNSILYYTPTLFKKGGISDVHMANLATGGVGIVLFVTSFVPIFYFDRLGRRTWLKIGTVGMMCAMIGITVLQWHAEKFPGSKGNYVIVAFPYLFYVCFNISWGVAAWVYPSEIFSNNMRAKGNALGTCANWISCYIVAQISPVVVDAINWGLYIIYAGICCLAYLFVQFMLVETKGVSLEEMSLRFGLEVAEDMEDDNDKPNVEMNEIKP</sequence>
<keyword evidence="2" id="KW-1185">Reference proteome</keyword>
<reference evidence="2" key="1">
    <citation type="journal article" date="2024" name="Front. Bioeng. Biotechnol.">
        <title>Genome-scale model development and genomic sequencing of the oleaginous clade Lipomyces.</title>
        <authorList>
            <person name="Czajka J.J."/>
            <person name="Han Y."/>
            <person name="Kim J."/>
            <person name="Mondo S.J."/>
            <person name="Hofstad B.A."/>
            <person name="Robles A."/>
            <person name="Haridas S."/>
            <person name="Riley R."/>
            <person name="LaButti K."/>
            <person name="Pangilinan J."/>
            <person name="Andreopoulos W."/>
            <person name="Lipzen A."/>
            <person name="Yan J."/>
            <person name="Wang M."/>
            <person name="Ng V."/>
            <person name="Grigoriev I.V."/>
            <person name="Spatafora J.W."/>
            <person name="Magnuson J.K."/>
            <person name="Baker S.E."/>
            <person name="Pomraning K.R."/>
        </authorList>
    </citation>
    <scope>NUCLEOTIDE SEQUENCE [LARGE SCALE GENOMIC DNA]</scope>
    <source>
        <strain evidence="2">CBS 10300</strain>
    </source>
</reference>
<comment type="caution">
    <text evidence="1">The sequence shown here is derived from an EMBL/GenBank/DDBJ whole genome shotgun (WGS) entry which is preliminary data.</text>
</comment>
<organism evidence="1 2">
    <name type="scientific">Lipomyces orientalis</name>
    <dbReference type="NCBI Taxonomy" id="1233043"/>
    <lineage>
        <taxon>Eukaryota</taxon>
        <taxon>Fungi</taxon>
        <taxon>Dikarya</taxon>
        <taxon>Ascomycota</taxon>
        <taxon>Saccharomycotina</taxon>
        <taxon>Lipomycetes</taxon>
        <taxon>Lipomycetales</taxon>
        <taxon>Lipomycetaceae</taxon>
        <taxon>Lipomyces</taxon>
    </lineage>
</organism>
<dbReference type="EMBL" id="MU970166">
    <property type="protein sequence ID" value="KAK9319729.1"/>
    <property type="molecule type" value="Genomic_DNA"/>
</dbReference>
<proteinExistence type="predicted"/>
<protein>
    <submittedName>
        <fullName evidence="1">General substrate transporter</fullName>
    </submittedName>
</protein>